<evidence type="ECO:0000313" key="3">
    <source>
        <dbReference type="EMBL" id="KAG9230130.1"/>
    </source>
</evidence>
<dbReference type="EMBL" id="MU251699">
    <property type="protein sequence ID" value="KAG9230130.1"/>
    <property type="molecule type" value="Genomic_DNA"/>
</dbReference>
<feature type="domain" description="Glycoside hydrolase 131 catalytic N-terminal" evidence="2">
    <location>
        <begin position="21"/>
        <end position="279"/>
    </location>
</feature>
<feature type="signal peptide" evidence="1">
    <location>
        <begin position="1"/>
        <end position="16"/>
    </location>
</feature>
<proteinExistence type="predicted"/>
<keyword evidence="4" id="KW-1185">Reference proteome</keyword>
<name>A0A9P8C1Q5_9HELO</name>
<evidence type="ECO:0000313" key="4">
    <source>
        <dbReference type="Proteomes" id="UP000824998"/>
    </source>
</evidence>
<organism evidence="3 4">
    <name type="scientific">Amylocarpus encephaloides</name>
    <dbReference type="NCBI Taxonomy" id="45428"/>
    <lineage>
        <taxon>Eukaryota</taxon>
        <taxon>Fungi</taxon>
        <taxon>Dikarya</taxon>
        <taxon>Ascomycota</taxon>
        <taxon>Pezizomycotina</taxon>
        <taxon>Leotiomycetes</taxon>
        <taxon>Helotiales</taxon>
        <taxon>Helotiales incertae sedis</taxon>
        <taxon>Amylocarpus</taxon>
    </lineage>
</organism>
<dbReference type="InterPro" id="IPR041524">
    <property type="entry name" value="GH131_N"/>
</dbReference>
<comment type="caution">
    <text evidence="3">The sequence shown here is derived from an EMBL/GenBank/DDBJ whole genome shotgun (WGS) entry which is preliminary data.</text>
</comment>
<feature type="chain" id="PRO_5040371071" description="Glycoside hydrolase 131 catalytic N-terminal domain-containing protein" evidence="1">
    <location>
        <begin position="17"/>
        <end position="287"/>
    </location>
</feature>
<dbReference type="AlphaFoldDB" id="A0A9P8C1Q5"/>
<dbReference type="Gene3D" id="2.60.120.1160">
    <property type="match status" value="1"/>
</dbReference>
<gene>
    <name evidence="3" type="ORF">BJ875DRAFT_432253</name>
</gene>
<keyword evidence="1" id="KW-0732">Signal</keyword>
<accession>A0A9P8C1Q5</accession>
<reference evidence="3" key="1">
    <citation type="journal article" date="2021" name="IMA Fungus">
        <title>Genomic characterization of three marine fungi, including Emericellopsis atlantica sp. nov. with signatures of a generalist lifestyle and marine biomass degradation.</title>
        <authorList>
            <person name="Hagestad O.C."/>
            <person name="Hou L."/>
            <person name="Andersen J.H."/>
            <person name="Hansen E.H."/>
            <person name="Altermark B."/>
            <person name="Li C."/>
            <person name="Kuhnert E."/>
            <person name="Cox R.J."/>
            <person name="Crous P.W."/>
            <person name="Spatafora J.W."/>
            <person name="Lail K."/>
            <person name="Amirebrahimi M."/>
            <person name="Lipzen A."/>
            <person name="Pangilinan J."/>
            <person name="Andreopoulos W."/>
            <person name="Hayes R.D."/>
            <person name="Ng V."/>
            <person name="Grigoriev I.V."/>
            <person name="Jackson S.A."/>
            <person name="Sutton T.D.S."/>
            <person name="Dobson A.D.W."/>
            <person name="Rama T."/>
        </authorList>
    </citation>
    <scope>NUCLEOTIDE SEQUENCE</scope>
    <source>
        <strain evidence="3">TRa018bII</strain>
    </source>
</reference>
<sequence>MARSVVFAALWSVAFAQKCPIQFDGRVPQAATLDSFDGNESPYNPGYVLGANLKWSSALQFPSVNTSLFDASGTKAVEVTINDKSIFTPSADNVQKGFRRAELLPVSVTGTDASTTGQKTVHFSVMKDSARPLNGSHEYQLFFLESNDYSTNQVTLKYGTIIGGAKKDADTLTVTGNVNTNPVATLYSTKFTPGVWHNFGIVLNFSSGTTQVYYSTNNNPLASVTRALRNSVSGQGQYHFGLLKKPIGGGSDIAHNGFQPKNINEGVIFGGIFQEDSSKSGCVSLKP</sequence>
<protein>
    <recommendedName>
        <fullName evidence="2">Glycoside hydrolase 131 catalytic N-terminal domain-containing protein</fullName>
    </recommendedName>
</protein>
<evidence type="ECO:0000259" key="2">
    <source>
        <dbReference type="Pfam" id="PF18271"/>
    </source>
</evidence>
<dbReference type="PANTHER" id="PTHR34612:SF2">
    <property type="entry name" value="GLYCOSIDE HYDROLASE 131 CATALYTIC N-TERMINAL DOMAIN-CONTAINING PROTEIN"/>
    <property type="match status" value="1"/>
</dbReference>
<dbReference type="Proteomes" id="UP000824998">
    <property type="component" value="Unassembled WGS sequence"/>
</dbReference>
<dbReference type="OrthoDB" id="5283326at2759"/>
<evidence type="ECO:0000256" key="1">
    <source>
        <dbReference type="SAM" id="SignalP"/>
    </source>
</evidence>
<dbReference type="PANTHER" id="PTHR34612">
    <property type="entry name" value="GH131_N DOMAIN-CONTAINING PROTEIN"/>
    <property type="match status" value="1"/>
</dbReference>
<dbReference type="Pfam" id="PF18271">
    <property type="entry name" value="GH131_N"/>
    <property type="match status" value="1"/>
</dbReference>